<dbReference type="EMBL" id="CP020331">
    <property type="protein sequence ID" value="AQZ54157.1"/>
    <property type="molecule type" value="Genomic_DNA"/>
</dbReference>
<evidence type="ECO:0000259" key="4">
    <source>
        <dbReference type="Pfam" id="PF00496"/>
    </source>
</evidence>
<keyword evidence="5" id="KW-0614">Plasmid</keyword>
<dbReference type="InterPro" id="IPR000914">
    <property type="entry name" value="SBP_5_dom"/>
</dbReference>
<evidence type="ECO:0000256" key="1">
    <source>
        <dbReference type="ARBA" id="ARBA00004418"/>
    </source>
</evidence>
<dbReference type="Gene3D" id="3.40.190.10">
    <property type="entry name" value="Periplasmic binding protein-like II"/>
    <property type="match status" value="1"/>
</dbReference>
<feature type="chain" id="PRO_5010723823" evidence="3">
    <location>
        <begin position="27"/>
        <end position="641"/>
    </location>
</feature>
<dbReference type="Pfam" id="PF00496">
    <property type="entry name" value="SBP_bac_5"/>
    <property type="match status" value="1"/>
</dbReference>
<keyword evidence="3" id="KW-0732">Signal</keyword>
<dbReference type="OrthoDB" id="9803988at2"/>
<evidence type="ECO:0000313" key="6">
    <source>
        <dbReference type="Proteomes" id="UP000191135"/>
    </source>
</evidence>
<dbReference type="CDD" id="cd08500">
    <property type="entry name" value="PBP2_NikA_DppA_OppA_like_4"/>
    <property type="match status" value="1"/>
</dbReference>
<evidence type="ECO:0000256" key="2">
    <source>
        <dbReference type="ARBA" id="ARBA00005695"/>
    </source>
</evidence>
<gene>
    <name evidence="5" type="ORF">Mame_04865</name>
</gene>
<evidence type="ECO:0000256" key="3">
    <source>
        <dbReference type="SAM" id="SignalP"/>
    </source>
</evidence>
<geneLocation type="plasmid" evidence="6">
    <name>pmm593</name>
</geneLocation>
<dbReference type="PANTHER" id="PTHR30290:SF62">
    <property type="entry name" value="OLIGOPEPTIDE ABC TRANSPORTER, PERIPLASMIC OLIGOPEPTIDE-BINDING PROTEIN"/>
    <property type="match status" value="1"/>
</dbReference>
<dbReference type="eggNOG" id="COG0747">
    <property type="taxonomic scope" value="Bacteria"/>
</dbReference>
<dbReference type="RefSeq" id="WP_018066840.1">
    <property type="nucleotide sequence ID" value="NZ_AQWH01000028.1"/>
</dbReference>
<dbReference type="SUPFAM" id="SSF53850">
    <property type="entry name" value="Periplasmic binding protein-like II"/>
    <property type="match status" value="1"/>
</dbReference>
<comment type="similarity">
    <text evidence="2">Belongs to the bacterial solute-binding protein 5 family.</text>
</comment>
<dbReference type="PROSITE" id="PS51318">
    <property type="entry name" value="TAT"/>
    <property type="match status" value="1"/>
</dbReference>
<organism evidence="5 6">
    <name type="scientific">Martelella mediterranea DSM 17316</name>
    <dbReference type="NCBI Taxonomy" id="1122214"/>
    <lineage>
        <taxon>Bacteria</taxon>
        <taxon>Pseudomonadati</taxon>
        <taxon>Pseudomonadota</taxon>
        <taxon>Alphaproteobacteria</taxon>
        <taxon>Hyphomicrobiales</taxon>
        <taxon>Aurantimonadaceae</taxon>
        <taxon>Martelella</taxon>
    </lineage>
</organism>
<dbReference type="PROSITE" id="PS01040">
    <property type="entry name" value="SBP_BACTERIAL_5"/>
    <property type="match status" value="1"/>
</dbReference>
<dbReference type="GO" id="GO:0015833">
    <property type="term" value="P:peptide transport"/>
    <property type="evidence" value="ECO:0007669"/>
    <property type="project" value="TreeGrafter"/>
</dbReference>
<comment type="subcellular location">
    <subcellularLocation>
        <location evidence="1">Periplasm</location>
    </subcellularLocation>
</comment>
<proteinExistence type="inferred from homology"/>
<name>A0A1U9Z8X0_9HYPH</name>
<evidence type="ECO:0000313" key="5">
    <source>
        <dbReference type="EMBL" id="AQZ54157.1"/>
    </source>
</evidence>
<keyword evidence="6" id="KW-1185">Reference proteome</keyword>
<feature type="domain" description="Solute-binding protein family 5" evidence="4">
    <location>
        <begin position="103"/>
        <end position="519"/>
    </location>
</feature>
<sequence length="641" mass="72705" precursor="true">MRNLSRRAFLAAGTAFAALLALPAWAEMEYKSPNLEEAVQAGDLPPLAERLPENPLVITPRDQPGTQGGTWNHALVGGGSLSMLVRYQGYEPMVRFTPDWSGVTPNVAESFEVNEDSTEYTFTLRKGMKWSDGEPYTTEDVKFWYEDVFQNPELTIGDQAFWYSTDGSVAELEVVDDQTFKVKFAQPNGFFAQQLAWAQQDQITRTPKHYLKQFHIKYNPDANELAKERGYESWVALFQRECGVQQDNDFFQNSNRPTLNAWKFTIAPGEDTERAVAVRNPYYWKVDTEGTQLPYFDQINYQMVGDPEVLLLKTLQGEIDMMDQYIATPANKPVLYDAQESGDFHFYTLKETAANVMVFQLNLNHTDPVKNALYNNRDFRVALSHAIDRQSMIEAVFVGQGAPAQPSIVEGDPLYVERLAKQYTEYDPEKANAILDEILPNKDSEGFRLDSEGRRVTIIFEIDQVRTTFLDMFQLAIPNFRDVGIDAQIRTMDRSLWETRVRHGREFDATAHQFGANSGVAAMLDPRYFVPFNTNALYAQGWALHFNQPDNDAAIEPPEDVKAQQALYKKLLATGDQDKQHEIMLELLNNAADQFLVFGVSLPPDGYGVIKNDMVNTMPVMPNSFGWPTPGPSAPEQFFKN</sequence>
<dbReference type="Proteomes" id="UP000191135">
    <property type="component" value="Plasmid pMM593"/>
</dbReference>
<dbReference type="Gene3D" id="3.10.105.10">
    <property type="entry name" value="Dipeptide-binding Protein, Domain 3"/>
    <property type="match status" value="1"/>
</dbReference>
<feature type="signal peptide" evidence="3">
    <location>
        <begin position="1"/>
        <end position="26"/>
    </location>
</feature>
<reference evidence="5 6" key="1">
    <citation type="submission" date="2017-03" db="EMBL/GenBank/DDBJ databases">
        <title>Foreign affairs: Plasmid Transfer between Roseobacters and Rhizobia.</title>
        <authorList>
            <person name="Bartling P."/>
            <person name="Bunk B."/>
            <person name="Overmann J."/>
            <person name="Brinkmann H."/>
            <person name="Petersen J."/>
        </authorList>
    </citation>
    <scope>NUCLEOTIDE SEQUENCE [LARGE SCALE GENOMIC DNA]</scope>
    <source>
        <strain evidence="5 6">MACL11</strain>
        <plasmid evidence="6">Plasmid pmm593</plasmid>
    </source>
</reference>
<dbReference type="InterPro" id="IPR023765">
    <property type="entry name" value="SBP_5_CS"/>
</dbReference>
<accession>A0A1U9Z8X0</accession>
<protein>
    <submittedName>
        <fullName evidence="5">Putative ABC transporter-binding protein</fullName>
    </submittedName>
</protein>
<dbReference type="AlphaFoldDB" id="A0A1U9Z8X0"/>
<dbReference type="PANTHER" id="PTHR30290">
    <property type="entry name" value="PERIPLASMIC BINDING COMPONENT OF ABC TRANSPORTER"/>
    <property type="match status" value="1"/>
</dbReference>
<dbReference type="InterPro" id="IPR006311">
    <property type="entry name" value="TAT_signal"/>
</dbReference>
<dbReference type="InterPro" id="IPR039424">
    <property type="entry name" value="SBP_5"/>
</dbReference>
<dbReference type="KEGG" id="mmed:Mame_04865"/>
<dbReference type="GO" id="GO:1904680">
    <property type="term" value="F:peptide transmembrane transporter activity"/>
    <property type="evidence" value="ECO:0007669"/>
    <property type="project" value="TreeGrafter"/>
</dbReference>